<evidence type="ECO:0000256" key="5">
    <source>
        <dbReference type="ARBA" id="ARBA00022840"/>
    </source>
</evidence>
<protein>
    <recommendedName>
        <fullName evidence="9">Probable methionine--tRNA ligase, mitochondrial</fullName>
        <ecNumber evidence="2">6.1.1.10</ecNumber>
    </recommendedName>
</protein>
<name>A0A9P4YRZ2_9HYPO</name>
<dbReference type="GO" id="GO:0006431">
    <property type="term" value="P:methionyl-tRNA aminoacylation"/>
    <property type="evidence" value="ECO:0007669"/>
    <property type="project" value="InterPro"/>
</dbReference>
<evidence type="ECO:0000256" key="3">
    <source>
        <dbReference type="ARBA" id="ARBA00022598"/>
    </source>
</evidence>
<evidence type="ECO:0000256" key="4">
    <source>
        <dbReference type="ARBA" id="ARBA00022741"/>
    </source>
</evidence>
<keyword evidence="15" id="KW-1185">Reference proteome</keyword>
<dbReference type="Gene3D" id="1.10.730.10">
    <property type="entry name" value="Isoleucyl-tRNA Synthetase, Domain 1"/>
    <property type="match status" value="1"/>
</dbReference>
<dbReference type="InterPro" id="IPR033911">
    <property type="entry name" value="MetRS_core"/>
</dbReference>
<dbReference type="InterPro" id="IPR016181">
    <property type="entry name" value="Acyl_CoA_acyltransferase"/>
</dbReference>
<keyword evidence="5 10" id="KW-0067">ATP-binding</keyword>
<evidence type="ECO:0000256" key="9">
    <source>
        <dbReference type="ARBA" id="ARBA00068817"/>
    </source>
</evidence>
<dbReference type="Pfam" id="PF13302">
    <property type="entry name" value="Acetyltransf_3"/>
    <property type="match status" value="1"/>
</dbReference>
<dbReference type="InterPro" id="IPR000182">
    <property type="entry name" value="GNAT_dom"/>
</dbReference>
<dbReference type="SUPFAM" id="SSF55729">
    <property type="entry name" value="Acyl-CoA N-acyltransferases (Nat)"/>
    <property type="match status" value="1"/>
</dbReference>
<evidence type="ECO:0000313" key="14">
    <source>
        <dbReference type="EMBL" id="KAF4120699.1"/>
    </source>
</evidence>
<dbReference type="SUPFAM" id="SSF47323">
    <property type="entry name" value="Anticodon-binding domain of a subclass of class I aminoacyl-tRNA synthetases"/>
    <property type="match status" value="1"/>
</dbReference>
<dbReference type="GO" id="GO:0005739">
    <property type="term" value="C:mitochondrion"/>
    <property type="evidence" value="ECO:0007669"/>
    <property type="project" value="UniProtKB-ARBA"/>
</dbReference>
<gene>
    <name evidence="14" type="ORF">GMORB2_2703</name>
</gene>
<organism evidence="14 15">
    <name type="scientific">Geosmithia morbida</name>
    <dbReference type="NCBI Taxonomy" id="1094350"/>
    <lineage>
        <taxon>Eukaryota</taxon>
        <taxon>Fungi</taxon>
        <taxon>Dikarya</taxon>
        <taxon>Ascomycota</taxon>
        <taxon>Pezizomycotina</taxon>
        <taxon>Sordariomycetes</taxon>
        <taxon>Hypocreomycetidae</taxon>
        <taxon>Hypocreales</taxon>
        <taxon>Bionectriaceae</taxon>
        <taxon>Geosmithia</taxon>
    </lineage>
</organism>
<dbReference type="GO" id="GO:0005524">
    <property type="term" value="F:ATP binding"/>
    <property type="evidence" value="ECO:0007669"/>
    <property type="project" value="UniProtKB-KW"/>
</dbReference>
<dbReference type="Gene3D" id="2.170.220.10">
    <property type="match status" value="1"/>
</dbReference>
<comment type="caution">
    <text evidence="14">The sequence shown here is derived from an EMBL/GenBank/DDBJ whole genome shotgun (WGS) entry which is preliminary data.</text>
</comment>
<evidence type="ECO:0000259" key="12">
    <source>
        <dbReference type="Pfam" id="PF13302"/>
    </source>
</evidence>
<dbReference type="AlphaFoldDB" id="A0A9P4YRZ2"/>
<dbReference type="FunFam" id="2.170.220.10:FF:000001">
    <property type="entry name" value="methionine--tRNA ligase, mitochondrial"/>
    <property type="match status" value="1"/>
</dbReference>
<dbReference type="RefSeq" id="XP_035319351.1">
    <property type="nucleotide sequence ID" value="XM_035464681.1"/>
</dbReference>
<keyword evidence="3 10" id="KW-0436">Ligase</keyword>
<sequence>MVLADVLKRWQQLKGREAFLSTGTDEHGMKIQKAAAKQEMSPHDMCDANSAKFRTLTGEGGISHDVFIRTTQADHRKAVQEFWSQLKHSLPKSLGLYKGDHAGWYSVDDECFYPEKLVGPAIVPQTGKKVMASTETGSEVEWVKEETWFFPLTRYRESLLEFYDRNPGWIQPEHRFREVRDWVENHLEDLSVTRPYSRLTWGIRDPDDDKQTIYVWVDALINYLTIAGYGTDKWQAGAGAGNLWPADLHVVGKDIVRFHAVYWPALLLALGLPLPKKILCHNHWTMSSRKMSKSVGNVVSPTFAVQRWGTDPLRYFLMRNGSLAKDMDYSNDTIYAIYVKELQASLGNLYYRVARPKAAKNWSTRDALDSFVAGDFKACKENPDDPGTHYSRLEANIDAVASKFQKHMDEHDISGAIGQVYDLLGETNRYLSDTAPWALVKQDGNRQLVNWVIFNCAEALRLAAILLQPIMPTKAAQLLDELRVRDDRRTLAWAARGADDDYGLTSDDMEKLGRVQSWQTIFPPVPGGKLTDEEVREEFAISTPKVLLVPYESHHVQKYHGWMRDPLLQEATASEPMTLEEEYSNQVSWRKAHDKLTFIVCKPINTTSTLLGGDGGDVDFVRMKTLDSDERMVGDVNFFLYPYEDDENDVQQGKDNLTGEIDIMIAEGGDRRKGMGRAAVCALMVYIQIQMGGLLEEYVTAGGGRTSSAAALRNYMVKIKEGNSASRRLFEGLGFRQQGGANYFGEVKLVIDLADVQEQKWWRETMEHWRDIPYGSMADELKLRD</sequence>
<dbReference type="EC" id="6.1.1.10" evidence="2"/>
<dbReference type="InterPro" id="IPR014758">
    <property type="entry name" value="Met-tRNA_synth"/>
</dbReference>
<dbReference type="NCBIfam" id="TIGR00398">
    <property type="entry name" value="metG"/>
    <property type="match status" value="1"/>
</dbReference>
<comment type="similarity">
    <text evidence="1 10">Belongs to the class-I aminoacyl-tRNA synthetase family.</text>
</comment>
<feature type="domain" description="Methionyl-tRNA synthetase anticodon-binding" evidence="13">
    <location>
        <begin position="386"/>
        <end position="488"/>
    </location>
</feature>
<dbReference type="InterPro" id="IPR015413">
    <property type="entry name" value="Methionyl/Leucyl_tRNA_Synth"/>
</dbReference>
<dbReference type="OrthoDB" id="24670at2759"/>
<dbReference type="InterPro" id="IPR023457">
    <property type="entry name" value="Met-tRNA_synth_2"/>
</dbReference>
<dbReference type="SUPFAM" id="SSF52374">
    <property type="entry name" value="Nucleotidylyl transferase"/>
    <property type="match status" value="1"/>
</dbReference>
<reference evidence="14" key="1">
    <citation type="submission" date="2020-03" db="EMBL/GenBank/DDBJ databases">
        <title>Site-based positive gene gene selection in Geosmithia morbida across the United States reveals a broad range of putative effectors and factors for local host and environmental adapation.</title>
        <authorList>
            <person name="Onufrak A."/>
            <person name="Murdoch R.W."/>
            <person name="Gazis R."/>
            <person name="Huff M."/>
            <person name="Staton M."/>
            <person name="Klingeman W."/>
            <person name="Hadziabdic D."/>
        </authorList>
    </citation>
    <scope>NUCLEOTIDE SEQUENCE</scope>
    <source>
        <strain evidence="14">1262</strain>
    </source>
</reference>
<dbReference type="Pfam" id="PF09334">
    <property type="entry name" value="tRNA-synt_1g"/>
    <property type="match status" value="1"/>
</dbReference>
<keyword evidence="6 10" id="KW-0648">Protein biosynthesis</keyword>
<dbReference type="InterPro" id="IPR014729">
    <property type="entry name" value="Rossmann-like_a/b/a_fold"/>
</dbReference>
<evidence type="ECO:0000256" key="6">
    <source>
        <dbReference type="ARBA" id="ARBA00022917"/>
    </source>
</evidence>
<evidence type="ECO:0000256" key="1">
    <source>
        <dbReference type="ARBA" id="ARBA00005594"/>
    </source>
</evidence>
<dbReference type="GO" id="GO:0016747">
    <property type="term" value="F:acyltransferase activity, transferring groups other than amino-acyl groups"/>
    <property type="evidence" value="ECO:0007669"/>
    <property type="project" value="InterPro"/>
</dbReference>
<evidence type="ECO:0000259" key="13">
    <source>
        <dbReference type="Pfam" id="PF19303"/>
    </source>
</evidence>
<dbReference type="PANTHER" id="PTHR43326:SF1">
    <property type="entry name" value="METHIONINE--TRNA LIGASE, MITOCHONDRIAL"/>
    <property type="match status" value="1"/>
</dbReference>
<dbReference type="GO" id="GO:0004825">
    <property type="term" value="F:methionine-tRNA ligase activity"/>
    <property type="evidence" value="ECO:0007669"/>
    <property type="project" value="UniProtKB-EC"/>
</dbReference>
<dbReference type="PANTHER" id="PTHR43326">
    <property type="entry name" value="METHIONYL-TRNA SYNTHETASE"/>
    <property type="match status" value="1"/>
</dbReference>
<dbReference type="Gene3D" id="3.40.50.620">
    <property type="entry name" value="HUPs"/>
    <property type="match status" value="1"/>
</dbReference>
<accession>A0A9P4YRZ2</accession>
<dbReference type="EMBL" id="JAANYQ010000015">
    <property type="protein sequence ID" value="KAF4120699.1"/>
    <property type="molecule type" value="Genomic_DNA"/>
</dbReference>
<evidence type="ECO:0000256" key="8">
    <source>
        <dbReference type="ARBA" id="ARBA00047364"/>
    </source>
</evidence>
<dbReference type="Proteomes" id="UP000749293">
    <property type="component" value="Unassembled WGS sequence"/>
</dbReference>
<comment type="catalytic activity">
    <reaction evidence="8">
        <text>tRNA(Met) + L-methionine + ATP = L-methionyl-tRNA(Met) + AMP + diphosphate</text>
        <dbReference type="Rhea" id="RHEA:13481"/>
        <dbReference type="Rhea" id="RHEA-COMP:9667"/>
        <dbReference type="Rhea" id="RHEA-COMP:9698"/>
        <dbReference type="ChEBI" id="CHEBI:30616"/>
        <dbReference type="ChEBI" id="CHEBI:33019"/>
        <dbReference type="ChEBI" id="CHEBI:57844"/>
        <dbReference type="ChEBI" id="CHEBI:78442"/>
        <dbReference type="ChEBI" id="CHEBI:78530"/>
        <dbReference type="ChEBI" id="CHEBI:456215"/>
        <dbReference type="EC" id="6.1.1.10"/>
    </reaction>
</comment>
<dbReference type="InterPro" id="IPR009080">
    <property type="entry name" value="tRNAsynth_Ia_anticodon-bd"/>
</dbReference>
<feature type="domain" description="N-acetyltransferase" evidence="12">
    <location>
        <begin position="546"/>
        <end position="736"/>
    </location>
</feature>
<evidence type="ECO:0000313" key="15">
    <source>
        <dbReference type="Proteomes" id="UP000749293"/>
    </source>
</evidence>
<dbReference type="Pfam" id="PF19303">
    <property type="entry name" value="Anticodon_3"/>
    <property type="match status" value="1"/>
</dbReference>
<dbReference type="GeneID" id="55968933"/>
<keyword evidence="4 10" id="KW-0547">Nucleotide-binding</keyword>
<evidence type="ECO:0000256" key="2">
    <source>
        <dbReference type="ARBA" id="ARBA00012838"/>
    </source>
</evidence>
<dbReference type="InterPro" id="IPR041872">
    <property type="entry name" value="Anticodon_Met"/>
</dbReference>
<dbReference type="Gene3D" id="3.40.630.30">
    <property type="match status" value="1"/>
</dbReference>
<evidence type="ECO:0000256" key="7">
    <source>
        <dbReference type="ARBA" id="ARBA00023146"/>
    </source>
</evidence>
<evidence type="ECO:0000259" key="11">
    <source>
        <dbReference type="Pfam" id="PF09334"/>
    </source>
</evidence>
<keyword evidence="7 10" id="KW-0030">Aminoacyl-tRNA synthetase</keyword>
<dbReference type="PRINTS" id="PR01041">
    <property type="entry name" value="TRNASYNTHMET"/>
</dbReference>
<feature type="domain" description="Methionyl/Leucyl tRNA synthetase" evidence="11">
    <location>
        <begin position="2"/>
        <end position="353"/>
    </location>
</feature>
<evidence type="ECO:0000256" key="10">
    <source>
        <dbReference type="RuleBase" id="RU363039"/>
    </source>
</evidence>
<proteinExistence type="inferred from homology"/>